<keyword evidence="1" id="KW-0479">Metal-binding</keyword>
<organism evidence="5 6">
    <name type="scientific">Acer saccharum</name>
    <name type="common">Sugar maple</name>
    <dbReference type="NCBI Taxonomy" id="4024"/>
    <lineage>
        <taxon>Eukaryota</taxon>
        <taxon>Viridiplantae</taxon>
        <taxon>Streptophyta</taxon>
        <taxon>Embryophyta</taxon>
        <taxon>Tracheophyta</taxon>
        <taxon>Spermatophyta</taxon>
        <taxon>Magnoliopsida</taxon>
        <taxon>eudicotyledons</taxon>
        <taxon>Gunneridae</taxon>
        <taxon>Pentapetalae</taxon>
        <taxon>rosids</taxon>
        <taxon>malvids</taxon>
        <taxon>Sapindales</taxon>
        <taxon>Sapindaceae</taxon>
        <taxon>Hippocastanoideae</taxon>
        <taxon>Acereae</taxon>
        <taxon>Acer</taxon>
    </lineage>
</organism>
<comment type="caution">
    <text evidence="5">The sequence shown here is derived from an EMBL/GenBank/DDBJ whole genome shotgun (WGS) entry which is preliminary data.</text>
</comment>
<dbReference type="InterPro" id="IPR017907">
    <property type="entry name" value="Znf_RING_CS"/>
</dbReference>
<evidence type="ECO:0000313" key="5">
    <source>
        <dbReference type="EMBL" id="KAK0599459.1"/>
    </source>
</evidence>
<dbReference type="PANTHER" id="PTHR47692:SF2">
    <property type="entry name" value="ZINC FINGER RING-TYPE DOMAIN CONTAINING PROTEIN"/>
    <property type="match status" value="1"/>
</dbReference>
<reference evidence="5" key="1">
    <citation type="journal article" date="2022" name="Plant J.">
        <title>Strategies of tolerance reflected in two North American maple genomes.</title>
        <authorList>
            <person name="McEvoy S.L."/>
            <person name="Sezen U.U."/>
            <person name="Trouern-Trend A."/>
            <person name="McMahon S.M."/>
            <person name="Schaberg P.G."/>
            <person name="Yang J."/>
            <person name="Wegrzyn J.L."/>
            <person name="Swenson N.G."/>
        </authorList>
    </citation>
    <scope>NUCLEOTIDE SEQUENCE</scope>
    <source>
        <strain evidence="5">NS2018</strain>
    </source>
</reference>
<gene>
    <name evidence="5" type="ORF">LWI29_005475</name>
</gene>
<dbReference type="Proteomes" id="UP001168877">
    <property type="component" value="Unassembled WGS sequence"/>
</dbReference>
<keyword evidence="2" id="KW-0863">Zinc-finger</keyword>
<evidence type="ECO:0000256" key="1">
    <source>
        <dbReference type="ARBA" id="ARBA00022723"/>
    </source>
</evidence>
<evidence type="ECO:0000313" key="6">
    <source>
        <dbReference type="Proteomes" id="UP001168877"/>
    </source>
</evidence>
<dbReference type="InterPro" id="IPR013083">
    <property type="entry name" value="Znf_RING/FYVE/PHD"/>
</dbReference>
<protein>
    <recommendedName>
        <fullName evidence="4">Zinc finger C3HC4 RING-type domain-containing protein</fullName>
    </recommendedName>
</protein>
<dbReference type="EMBL" id="JAUESC010000003">
    <property type="protein sequence ID" value="KAK0599459.1"/>
    <property type="molecule type" value="Genomic_DNA"/>
</dbReference>
<evidence type="ECO:0000259" key="4">
    <source>
        <dbReference type="Pfam" id="PF00097"/>
    </source>
</evidence>
<reference evidence="5" key="2">
    <citation type="submission" date="2023-06" db="EMBL/GenBank/DDBJ databases">
        <authorList>
            <person name="Swenson N.G."/>
            <person name="Wegrzyn J.L."/>
            <person name="Mcevoy S.L."/>
        </authorList>
    </citation>
    <scope>NUCLEOTIDE SEQUENCE</scope>
    <source>
        <strain evidence="5">NS2018</strain>
        <tissue evidence="5">Leaf</tissue>
    </source>
</reference>
<evidence type="ECO:0000256" key="3">
    <source>
        <dbReference type="ARBA" id="ARBA00022833"/>
    </source>
</evidence>
<dbReference type="SUPFAM" id="SSF57850">
    <property type="entry name" value="RING/U-box"/>
    <property type="match status" value="1"/>
</dbReference>
<proteinExistence type="predicted"/>
<dbReference type="AlphaFoldDB" id="A0AA39T178"/>
<keyword evidence="6" id="KW-1185">Reference proteome</keyword>
<name>A0AA39T178_ACESA</name>
<dbReference type="Pfam" id="PF00097">
    <property type="entry name" value="zf-C3HC4"/>
    <property type="match status" value="1"/>
</dbReference>
<dbReference type="Gene3D" id="3.30.40.10">
    <property type="entry name" value="Zinc/RING finger domain, C3HC4 (zinc finger)"/>
    <property type="match status" value="1"/>
</dbReference>
<feature type="domain" description="Zinc finger C3HC4 RING-type" evidence="4">
    <location>
        <begin position="38"/>
        <end position="68"/>
    </location>
</feature>
<dbReference type="GO" id="GO:0008270">
    <property type="term" value="F:zinc ion binding"/>
    <property type="evidence" value="ECO:0007669"/>
    <property type="project" value="UniProtKB-KW"/>
</dbReference>
<evidence type="ECO:0000256" key="2">
    <source>
        <dbReference type="ARBA" id="ARBA00022771"/>
    </source>
</evidence>
<keyword evidence="3" id="KW-0862">Zinc</keyword>
<dbReference type="InterPro" id="IPR018957">
    <property type="entry name" value="Znf_C3HC4_RING-type"/>
</dbReference>
<dbReference type="PROSITE" id="PS00518">
    <property type="entry name" value="ZF_RING_1"/>
    <property type="match status" value="1"/>
</dbReference>
<dbReference type="PANTHER" id="PTHR47692">
    <property type="entry name" value="RING/U-BOX SUPERFAMILY PROTEIN"/>
    <property type="match status" value="1"/>
</dbReference>
<sequence>MLISGAWRQQTQEIEEEQMEGNINKVGSSSSSDDLNPCPICLGPVVQECYLDKCLHKFCYNCILHWTKVVASKHSSLLSLQKTFRLFMDMMEVIFKGITLIKHLGIVLSFQKLTSTDCSTITLNQVS</sequence>
<accession>A0AA39T178</accession>